<evidence type="ECO:0000256" key="7">
    <source>
        <dbReference type="ARBA" id="ARBA00022692"/>
    </source>
</evidence>
<feature type="transmembrane region" description="Helical" evidence="10">
    <location>
        <begin position="38"/>
        <end position="57"/>
    </location>
</feature>
<evidence type="ECO:0000256" key="9">
    <source>
        <dbReference type="ARBA" id="ARBA00023136"/>
    </source>
</evidence>
<evidence type="ECO:0000256" key="5">
    <source>
        <dbReference type="ARBA" id="ARBA00022448"/>
    </source>
</evidence>
<evidence type="ECO:0000256" key="8">
    <source>
        <dbReference type="ARBA" id="ARBA00022989"/>
    </source>
</evidence>
<evidence type="ECO:0000256" key="3">
    <source>
        <dbReference type="ARBA" id="ARBA00006669"/>
    </source>
</evidence>
<evidence type="ECO:0000313" key="11">
    <source>
        <dbReference type="EMBL" id="MFC4893095.1"/>
    </source>
</evidence>
<accession>A0ABV9TFM8</accession>
<feature type="transmembrane region" description="Helical" evidence="10">
    <location>
        <begin position="151"/>
        <end position="169"/>
    </location>
</feature>
<keyword evidence="6" id="KW-1003">Cell membrane</keyword>
<sequence length="180" mass="20740">MIVNLLCTYLLAKLNILGWPVGVVGLILSSILFSQAGLYSDAILQILLIIFFLYGFYNWYKHGYKSTFEIKRLSFKGYFLTITSVAIGSIILHSIYKYYGINVIWLDTVASIFSIVTVYLSAKEYIDNWVCWIFIDITYLSLYVYKEIYFAAITTAIYLIIAIGGYNYWKAQEKSHKSSI</sequence>
<evidence type="ECO:0000256" key="1">
    <source>
        <dbReference type="ARBA" id="ARBA00002672"/>
    </source>
</evidence>
<evidence type="ECO:0000313" key="12">
    <source>
        <dbReference type="Proteomes" id="UP001595926"/>
    </source>
</evidence>
<reference evidence="12" key="1">
    <citation type="journal article" date="2019" name="Int. J. Syst. Evol. Microbiol.">
        <title>The Global Catalogue of Microorganisms (GCM) 10K type strain sequencing project: providing services to taxonomists for standard genome sequencing and annotation.</title>
        <authorList>
            <consortium name="The Broad Institute Genomics Platform"/>
            <consortium name="The Broad Institute Genome Sequencing Center for Infectious Disease"/>
            <person name="Wu L."/>
            <person name="Ma J."/>
        </authorList>
    </citation>
    <scope>NUCLEOTIDE SEQUENCE [LARGE SCALE GENOMIC DNA]</scope>
    <source>
        <strain evidence="12">CGMCC 1.13718</strain>
    </source>
</reference>
<keyword evidence="8 10" id="KW-1133">Transmembrane helix</keyword>
<dbReference type="PANTHER" id="PTHR36122:SF2">
    <property type="entry name" value="NICOTINAMIDE RIBOSIDE TRANSPORTER PNUC"/>
    <property type="match status" value="1"/>
</dbReference>
<feature type="transmembrane region" description="Helical" evidence="10">
    <location>
        <begin position="129"/>
        <end position="145"/>
    </location>
</feature>
<feature type="transmembrane region" description="Helical" evidence="10">
    <location>
        <begin position="102"/>
        <end position="122"/>
    </location>
</feature>
<keyword evidence="9 10" id="KW-0472">Membrane</keyword>
<evidence type="ECO:0000256" key="10">
    <source>
        <dbReference type="SAM" id="Phobius"/>
    </source>
</evidence>
<feature type="transmembrane region" description="Helical" evidence="10">
    <location>
        <begin position="12"/>
        <end position="32"/>
    </location>
</feature>
<feature type="transmembrane region" description="Helical" evidence="10">
    <location>
        <begin position="78"/>
        <end position="96"/>
    </location>
</feature>
<dbReference type="Proteomes" id="UP001595926">
    <property type="component" value="Unassembled WGS sequence"/>
</dbReference>
<dbReference type="PANTHER" id="PTHR36122">
    <property type="entry name" value="NICOTINAMIDE RIBOSIDE TRANSPORTER PNUC"/>
    <property type="match status" value="1"/>
</dbReference>
<evidence type="ECO:0000256" key="2">
    <source>
        <dbReference type="ARBA" id="ARBA00004651"/>
    </source>
</evidence>
<dbReference type="Pfam" id="PF04973">
    <property type="entry name" value="NMN_transporter"/>
    <property type="match status" value="1"/>
</dbReference>
<proteinExistence type="inferred from homology"/>
<keyword evidence="7 10" id="KW-0812">Transmembrane</keyword>
<dbReference type="EMBL" id="JBHSJH010000003">
    <property type="protein sequence ID" value="MFC4893095.1"/>
    <property type="molecule type" value="Genomic_DNA"/>
</dbReference>
<evidence type="ECO:0000256" key="6">
    <source>
        <dbReference type="ARBA" id="ARBA00022475"/>
    </source>
</evidence>
<evidence type="ECO:0000256" key="4">
    <source>
        <dbReference type="ARBA" id="ARBA00017522"/>
    </source>
</evidence>
<comment type="caution">
    <text evidence="11">The sequence shown here is derived from an EMBL/GenBank/DDBJ whole genome shotgun (WGS) entry which is preliminary data.</text>
</comment>
<comment type="subcellular location">
    <subcellularLocation>
        <location evidence="2">Cell membrane</location>
        <topology evidence="2">Multi-pass membrane protein</topology>
    </subcellularLocation>
</comment>
<organism evidence="11 12">
    <name type="scientific">Pseudofrancisella aestuarii</name>
    <dbReference type="NCBI Taxonomy" id="2670347"/>
    <lineage>
        <taxon>Bacteria</taxon>
        <taxon>Pseudomonadati</taxon>
        <taxon>Pseudomonadota</taxon>
        <taxon>Gammaproteobacteria</taxon>
        <taxon>Thiotrichales</taxon>
        <taxon>Francisellaceae</taxon>
        <taxon>Pseudofrancisella</taxon>
    </lineage>
</organism>
<dbReference type="NCBIfam" id="TIGR01528">
    <property type="entry name" value="NMN_trans_PnuC"/>
    <property type="match status" value="1"/>
</dbReference>
<keyword evidence="12" id="KW-1185">Reference proteome</keyword>
<comment type="similarity">
    <text evidence="3">Belongs to the nicotinamide ribonucleoside (NR) uptake permease (TC 4.B.1) family.</text>
</comment>
<dbReference type="RefSeq" id="WP_377655122.1">
    <property type="nucleotide sequence ID" value="NZ_JBHSJH010000003.1"/>
</dbReference>
<name>A0ABV9TFM8_9GAMM</name>
<gene>
    <name evidence="11" type="primary">pnuC</name>
    <name evidence="11" type="ORF">ACFPDQ_08545</name>
</gene>
<protein>
    <recommendedName>
        <fullName evidence="4">Nicotinamide riboside transporter PnuC</fullName>
    </recommendedName>
</protein>
<comment type="function">
    <text evidence="1">Required for nicotinamide riboside transport across the inner membrane.</text>
</comment>
<keyword evidence="5" id="KW-0813">Transport</keyword>
<dbReference type="InterPro" id="IPR006419">
    <property type="entry name" value="NMN_transpt_PnuC"/>
</dbReference>